<dbReference type="EMBL" id="ML208554">
    <property type="protein sequence ID" value="TFK62871.1"/>
    <property type="molecule type" value="Genomic_DNA"/>
</dbReference>
<keyword evidence="2" id="KW-1185">Reference proteome</keyword>
<proteinExistence type="predicted"/>
<dbReference type="Proteomes" id="UP000308600">
    <property type="component" value="Unassembled WGS sequence"/>
</dbReference>
<gene>
    <name evidence="1" type="ORF">BDN72DRAFT_964282</name>
</gene>
<evidence type="ECO:0000313" key="2">
    <source>
        <dbReference type="Proteomes" id="UP000308600"/>
    </source>
</evidence>
<name>A0ACD3AB21_9AGAR</name>
<evidence type="ECO:0000313" key="1">
    <source>
        <dbReference type="EMBL" id="TFK62871.1"/>
    </source>
</evidence>
<sequence length="202" mass="22385">MSTSSPPIHEKIPQELMSQIFCEVYSEASKQLVPPVNLVPLTLGLVCRAWRHITLATASLWTCIETGSISSIGVETISAWLQRSKALPCCIKIRIYFQTSESPTTLLDVVLPVLSRLHTLHLLVPRDMIAGFIESHPLDMPQLNQLTIQQVGPDRNPKVVSIIPHPNAFSSCASLRRLTLKYAHGLGLYRDPSIFHGRSSPS</sequence>
<reference evidence="1 2" key="1">
    <citation type="journal article" date="2019" name="Nat. Ecol. Evol.">
        <title>Megaphylogeny resolves global patterns of mushroom evolution.</title>
        <authorList>
            <person name="Varga T."/>
            <person name="Krizsan K."/>
            <person name="Foldi C."/>
            <person name="Dima B."/>
            <person name="Sanchez-Garcia M."/>
            <person name="Sanchez-Ramirez S."/>
            <person name="Szollosi G.J."/>
            <person name="Szarkandi J.G."/>
            <person name="Papp V."/>
            <person name="Albert L."/>
            <person name="Andreopoulos W."/>
            <person name="Angelini C."/>
            <person name="Antonin V."/>
            <person name="Barry K.W."/>
            <person name="Bougher N.L."/>
            <person name="Buchanan P."/>
            <person name="Buyck B."/>
            <person name="Bense V."/>
            <person name="Catcheside P."/>
            <person name="Chovatia M."/>
            <person name="Cooper J."/>
            <person name="Damon W."/>
            <person name="Desjardin D."/>
            <person name="Finy P."/>
            <person name="Geml J."/>
            <person name="Haridas S."/>
            <person name="Hughes K."/>
            <person name="Justo A."/>
            <person name="Karasinski D."/>
            <person name="Kautmanova I."/>
            <person name="Kiss B."/>
            <person name="Kocsube S."/>
            <person name="Kotiranta H."/>
            <person name="LaButti K.M."/>
            <person name="Lechner B.E."/>
            <person name="Liimatainen K."/>
            <person name="Lipzen A."/>
            <person name="Lukacs Z."/>
            <person name="Mihaltcheva S."/>
            <person name="Morgado L.N."/>
            <person name="Niskanen T."/>
            <person name="Noordeloos M.E."/>
            <person name="Ohm R.A."/>
            <person name="Ortiz-Santana B."/>
            <person name="Ovrebo C."/>
            <person name="Racz N."/>
            <person name="Riley R."/>
            <person name="Savchenko A."/>
            <person name="Shiryaev A."/>
            <person name="Soop K."/>
            <person name="Spirin V."/>
            <person name="Szebenyi C."/>
            <person name="Tomsovsky M."/>
            <person name="Tulloss R.E."/>
            <person name="Uehling J."/>
            <person name="Grigoriev I.V."/>
            <person name="Vagvolgyi C."/>
            <person name="Papp T."/>
            <person name="Martin F.M."/>
            <person name="Miettinen O."/>
            <person name="Hibbett D.S."/>
            <person name="Nagy L.G."/>
        </authorList>
    </citation>
    <scope>NUCLEOTIDE SEQUENCE [LARGE SCALE GENOMIC DNA]</scope>
    <source>
        <strain evidence="1 2">NL-1719</strain>
    </source>
</reference>
<organism evidence="1 2">
    <name type="scientific">Pluteus cervinus</name>
    <dbReference type="NCBI Taxonomy" id="181527"/>
    <lineage>
        <taxon>Eukaryota</taxon>
        <taxon>Fungi</taxon>
        <taxon>Dikarya</taxon>
        <taxon>Basidiomycota</taxon>
        <taxon>Agaricomycotina</taxon>
        <taxon>Agaricomycetes</taxon>
        <taxon>Agaricomycetidae</taxon>
        <taxon>Agaricales</taxon>
        <taxon>Pluteineae</taxon>
        <taxon>Pluteaceae</taxon>
        <taxon>Pluteus</taxon>
    </lineage>
</organism>
<protein>
    <submittedName>
        <fullName evidence="1">Uncharacterized protein</fullName>
    </submittedName>
</protein>
<accession>A0ACD3AB21</accession>